<evidence type="ECO:0000313" key="11">
    <source>
        <dbReference type="Proteomes" id="UP001498771"/>
    </source>
</evidence>
<comment type="cofactor">
    <cofactor evidence="1">
        <name>Co(2+)</name>
        <dbReference type="ChEBI" id="CHEBI:48828"/>
    </cofactor>
</comment>
<feature type="domain" description="NodB homology" evidence="9">
    <location>
        <begin position="130"/>
        <end position="312"/>
    </location>
</feature>
<comment type="catalytic activity">
    <reaction evidence="7">
        <text>[(1-&gt;4)-N-acetyl-beta-D-glucosaminyl](n) + n H2O = chitosan + n acetate</text>
        <dbReference type="Rhea" id="RHEA:10464"/>
        <dbReference type="Rhea" id="RHEA-COMP:9593"/>
        <dbReference type="Rhea" id="RHEA-COMP:9597"/>
        <dbReference type="ChEBI" id="CHEBI:15377"/>
        <dbReference type="ChEBI" id="CHEBI:17029"/>
        <dbReference type="ChEBI" id="CHEBI:30089"/>
        <dbReference type="ChEBI" id="CHEBI:57704"/>
        <dbReference type="EC" id="3.5.1.41"/>
    </reaction>
    <physiologicalReaction direction="left-to-right" evidence="7">
        <dbReference type="Rhea" id="RHEA:10465"/>
    </physiologicalReaction>
</comment>
<keyword evidence="4" id="KW-0624">Polysaccharide degradation</keyword>
<keyword evidence="5" id="KW-0170">Cobalt</keyword>
<reference evidence="10 11" key="1">
    <citation type="submission" date="2024-03" db="EMBL/GenBank/DDBJ databases">
        <title>Genome-scale model development and genomic sequencing of the oleaginous clade Lipomyces.</title>
        <authorList>
            <consortium name="Lawrence Berkeley National Laboratory"/>
            <person name="Czajka J.J."/>
            <person name="Han Y."/>
            <person name="Kim J."/>
            <person name="Mondo S.J."/>
            <person name="Hofstad B.A."/>
            <person name="Robles A."/>
            <person name="Haridas S."/>
            <person name="Riley R."/>
            <person name="LaButti K."/>
            <person name="Pangilinan J."/>
            <person name="Andreopoulos W."/>
            <person name="Lipzen A."/>
            <person name="Yan J."/>
            <person name="Wang M."/>
            <person name="Ng V."/>
            <person name="Grigoriev I.V."/>
            <person name="Spatafora J.W."/>
            <person name="Magnuson J.K."/>
            <person name="Baker S.E."/>
            <person name="Pomraning K.R."/>
        </authorList>
    </citation>
    <scope>NUCLEOTIDE SEQUENCE [LARGE SCALE GENOMIC DNA]</scope>
    <source>
        <strain evidence="10 11">Phaff 52-87</strain>
    </source>
</reference>
<dbReference type="PANTHER" id="PTHR10587:SF133">
    <property type="entry name" value="CHITIN DEACETYLASE 1-RELATED"/>
    <property type="match status" value="1"/>
</dbReference>
<proteinExistence type="predicted"/>
<evidence type="ECO:0000256" key="6">
    <source>
        <dbReference type="ARBA" id="ARBA00024056"/>
    </source>
</evidence>
<evidence type="ECO:0000259" key="9">
    <source>
        <dbReference type="PROSITE" id="PS51677"/>
    </source>
</evidence>
<dbReference type="PROSITE" id="PS51677">
    <property type="entry name" value="NODB"/>
    <property type="match status" value="1"/>
</dbReference>
<keyword evidence="2" id="KW-0479">Metal-binding</keyword>
<feature type="chain" id="PRO_5046811906" description="chitin deacetylase" evidence="8">
    <location>
        <begin position="31"/>
        <end position="323"/>
    </location>
</feature>
<keyword evidence="3" id="KW-0378">Hydrolase</keyword>
<keyword evidence="11" id="KW-1185">Reference proteome</keyword>
<keyword evidence="8" id="KW-0732">Signal</keyword>
<dbReference type="InterPro" id="IPR011330">
    <property type="entry name" value="Glyco_hydro/deAcase_b/a-brl"/>
</dbReference>
<dbReference type="Gene3D" id="3.20.20.370">
    <property type="entry name" value="Glycoside hydrolase/deacetylase"/>
    <property type="match status" value="1"/>
</dbReference>
<dbReference type="EC" id="3.5.1.41" evidence="6"/>
<dbReference type="Proteomes" id="UP001498771">
    <property type="component" value="Unassembled WGS sequence"/>
</dbReference>
<evidence type="ECO:0000256" key="4">
    <source>
        <dbReference type="ARBA" id="ARBA00023024"/>
    </source>
</evidence>
<evidence type="ECO:0000256" key="1">
    <source>
        <dbReference type="ARBA" id="ARBA00001941"/>
    </source>
</evidence>
<evidence type="ECO:0000256" key="8">
    <source>
        <dbReference type="SAM" id="SignalP"/>
    </source>
</evidence>
<organism evidence="10 11">
    <name type="scientific">Myxozyma melibiosi</name>
    <dbReference type="NCBI Taxonomy" id="54550"/>
    <lineage>
        <taxon>Eukaryota</taxon>
        <taxon>Fungi</taxon>
        <taxon>Dikarya</taxon>
        <taxon>Ascomycota</taxon>
        <taxon>Saccharomycotina</taxon>
        <taxon>Lipomycetes</taxon>
        <taxon>Lipomycetales</taxon>
        <taxon>Lipomycetaceae</taxon>
        <taxon>Myxozyma</taxon>
    </lineage>
</organism>
<comment type="caution">
    <text evidence="10">The sequence shown here is derived from an EMBL/GenBank/DDBJ whole genome shotgun (WGS) entry which is preliminary data.</text>
</comment>
<protein>
    <recommendedName>
        <fullName evidence="6">chitin deacetylase</fullName>
        <ecNumber evidence="6">3.5.1.41</ecNumber>
    </recommendedName>
</protein>
<dbReference type="EMBL" id="JBBJBU010000008">
    <property type="protein sequence ID" value="KAK7204419.1"/>
    <property type="molecule type" value="Genomic_DNA"/>
</dbReference>
<evidence type="ECO:0000256" key="3">
    <source>
        <dbReference type="ARBA" id="ARBA00022801"/>
    </source>
</evidence>
<accession>A0ABR1F3J8</accession>
<dbReference type="SUPFAM" id="SSF88713">
    <property type="entry name" value="Glycoside hydrolase/deacetylase"/>
    <property type="match status" value="1"/>
</dbReference>
<keyword evidence="4" id="KW-0146">Chitin degradation</keyword>
<gene>
    <name evidence="10" type="ORF">BZA70DRAFT_192404</name>
</gene>
<dbReference type="GeneID" id="90035556"/>
<dbReference type="PANTHER" id="PTHR10587">
    <property type="entry name" value="GLYCOSYL TRANSFERASE-RELATED"/>
    <property type="match status" value="1"/>
</dbReference>
<dbReference type="InterPro" id="IPR050248">
    <property type="entry name" value="Polysacc_deacetylase_ArnD"/>
</dbReference>
<evidence type="ECO:0000313" key="10">
    <source>
        <dbReference type="EMBL" id="KAK7204419.1"/>
    </source>
</evidence>
<dbReference type="Pfam" id="PF01522">
    <property type="entry name" value="Polysacc_deac_1"/>
    <property type="match status" value="1"/>
</dbReference>
<sequence>MRGSGFPFPLLLLFLFLFFFFLLTPHQAQAQAEHHLLPQFMPEESSAVSHRALIFTQPRAEFPNWLREMTGLSRWPGLDAPYVPAMKFDFRGIPEYARYDQQHCSRTYGVNSCSFDCGLCVGRNDIRHCHHLLQTFDDGPTPDTPTLLHYLKSSGSKVSFFVLGIQVVSFPDIFRSMHREGHLLATHTYGHAHLPSLTTREIVGQLQWSIWAMNATAGVIPRFFRPPFGGVDNRVRAIAERLGLTVVVWDLDTNDWRLNDRSRSAAEIGGQIRTWREGGVKGIMLEHDTTAATVEAGVWISKLVGKTNYTVADCRELGMAWYQ</sequence>
<evidence type="ECO:0000256" key="5">
    <source>
        <dbReference type="ARBA" id="ARBA00023285"/>
    </source>
</evidence>
<evidence type="ECO:0000256" key="2">
    <source>
        <dbReference type="ARBA" id="ARBA00022723"/>
    </source>
</evidence>
<feature type="signal peptide" evidence="8">
    <location>
        <begin position="1"/>
        <end position="30"/>
    </location>
</feature>
<evidence type="ECO:0000256" key="7">
    <source>
        <dbReference type="ARBA" id="ARBA00048494"/>
    </source>
</evidence>
<keyword evidence="4" id="KW-0119">Carbohydrate metabolism</keyword>
<dbReference type="RefSeq" id="XP_064767452.1">
    <property type="nucleotide sequence ID" value="XM_064910044.1"/>
</dbReference>
<name>A0ABR1F3J8_9ASCO</name>
<dbReference type="InterPro" id="IPR002509">
    <property type="entry name" value="NODB_dom"/>
</dbReference>